<sequence length="183" mass="21402">MILIKAFWPVIPVFFICIVILLLFAIYFNGKFNHRLNDYNKFKDFTVFIGIMMSVIGILLITMMPTSLQGHTMNVVPFQSMRELYYYGTDEAIFNNLVMNIVLFVPFGFFVYLMTKKEWLTSIFGCLFSMSIETIQYILPLGRTTNIDDVILNVTGTLVGIILAYFFRKLEYFIFNYISRDKS</sequence>
<evidence type="ECO:0000256" key="1">
    <source>
        <dbReference type="SAM" id="Phobius"/>
    </source>
</evidence>
<feature type="transmembrane region" description="Helical" evidence="1">
    <location>
        <begin position="6"/>
        <end position="30"/>
    </location>
</feature>
<dbReference type="PANTHER" id="PTHR36834">
    <property type="entry name" value="MEMBRANE PROTEIN-RELATED"/>
    <property type="match status" value="1"/>
</dbReference>
<name>A0AAF1BVZ2_9STAP</name>
<dbReference type="KEGG" id="nmy:CJ229_004230"/>
<reference evidence="4" key="1">
    <citation type="submission" date="2017-09" db="EMBL/GenBank/DDBJ databases">
        <title>Bacterial strain isolated from the female urinary microbiota.</title>
        <authorList>
            <person name="Thomas-White K."/>
            <person name="Kumar N."/>
            <person name="Forster S."/>
            <person name="Putonti C."/>
            <person name="Lawley T."/>
            <person name="Wolfe A.J."/>
        </authorList>
    </citation>
    <scope>NUCLEOTIDE SEQUENCE [LARGE SCALE GENOMIC DNA]</scope>
    <source>
        <strain evidence="4">UMB0959</strain>
    </source>
</reference>
<dbReference type="PANTHER" id="PTHR36834:SF1">
    <property type="entry name" value="INTEGRAL MEMBRANE PROTEIN"/>
    <property type="match status" value="1"/>
</dbReference>
<feature type="transmembrane region" description="Helical" evidence="1">
    <location>
        <begin position="150"/>
        <end position="167"/>
    </location>
</feature>
<evidence type="ECO:0000313" key="4">
    <source>
        <dbReference type="Proteomes" id="UP000243626"/>
    </source>
</evidence>
<organism evidence="3 4">
    <name type="scientific">Nosocomiicoccus massiliensis</name>
    <dbReference type="NCBI Taxonomy" id="1232430"/>
    <lineage>
        <taxon>Bacteria</taxon>
        <taxon>Bacillati</taxon>
        <taxon>Bacillota</taxon>
        <taxon>Bacilli</taxon>
        <taxon>Bacillales</taxon>
        <taxon>Staphylococcaceae</taxon>
        <taxon>Nosocomiicoccus</taxon>
    </lineage>
</organism>
<feature type="transmembrane region" description="Helical" evidence="1">
    <location>
        <begin position="42"/>
        <end position="64"/>
    </location>
</feature>
<keyword evidence="1" id="KW-1133">Transmembrane helix</keyword>
<dbReference type="Proteomes" id="UP000243626">
    <property type="component" value="Chromosome"/>
</dbReference>
<keyword evidence="1" id="KW-0472">Membrane</keyword>
<dbReference type="Pfam" id="PF04892">
    <property type="entry name" value="VanZ"/>
    <property type="match status" value="1"/>
</dbReference>
<keyword evidence="4" id="KW-1185">Reference proteome</keyword>
<evidence type="ECO:0000313" key="3">
    <source>
        <dbReference type="EMBL" id="WOS96921.1"/>
    </source>
</evidence>
<dbReference type="AlphaFoldDB" id="A0AAF1BVZ2"/>
<proteinExistence type="predicted"/>
<feature type="domain" description="VanZ-like" evidence="2">
    <location>
        <begin position="47"/>
        <end position="168"/>
    </location>
</feature>
<protein>
    <submittedName>
        <fullName evidence="3">VanZ family protein</fullName>
    </submittedName>
</protein>
<dbReference type="InterPro" id="IPR006976">
    <property type="entry name" value="VanZ-like"/>
</dbReference>
<keyword evidence="1" id="KW-0812">Transmembrane</keyword>
<gene>
    <name evidence="3" type="ORF">CJ229_004230</name>
</gene>
<dbReference type="EMBL" id="CP136964">
    <property type="protein sequence ID" value="WOS96921.1"/>
    <property type="molecule type" value="Genomic_DNA"/>
</dbReference>
<evidence type="ECO:0000259" key="2">
    <source>
        <dbReference type="Pfam" id="PF04892"/>
    </source>
</evidence>
<dbReference type="InterPro" id="IPR053150">
    <property type="entry name" value="Teicoplanin_resist-assoc"/>
</dbReference>
<feature type="transmembrane region" description="Helical" evidence="1">
    <location>
        <begin position="92"/>
        <end position="112"/>
    </location>
</feature>
<feature type="transmembrane region" description="Helical" evidence="1">
    <location>
        <begin position="119"/>
        <end position="138"/>
    </location>
</feature>
<accession>A0AAF1BVZ2</accession>